<protein>
    <submittedName>
        <fullName evidence="2">SurA N-terminal domain-containing protein</fullName>
    </submittedName>
</protein>
<organism evidence="2 3">
    <name type="scientific">Allokutzneria albata</name>
    <name type="common">Kibdelosporangium albatum</name>
    <dbReference type="NCBI Taxonomy" id="211114"/>
    <lineage>
        <taxon>Bacteria</taxon>
        <taxon>Bacillati</taxon>
        <taxon>Actinomycetota</taxon>
        <taxon>Actinomycetes</taxon>
        <taxon>Pseudonocardiales</taxon>
        <taxon>Pseudonocardiaceae</taxon>
        <taxon>Allokutzneria</taxon>
    </lineage>
</organism>
<evidence type="ECO:0000313" key="2">
    <source>
        <dbReference type="EMBL" id="SDN11712.1"/>
    </source>
</evidence>
<dbReference type="AlphaFoldDB" id="A0A1G9YRK9"/>
<feature type="region of interest" description="Disordered" evidence="1">
    <location>
        <begin position="190"/>
        <end position="218"/>
    </location>
</feature>
<proteinExistence type="predicted"/>
<name>A0A1G9YRK9_ALLAB</name>
<dbReference type="Pfam" id="PF13624">
    <property type="entry name" value="SurA_N_3"/>
    <property type="match status" value="1"/>
</dbReference>
<feature type="compositionally biased region" description="Basic and acidic residues" evidence="1">
    <location>
        <begin position="197"/>
        <end position="209"/>
    </location>
</feature>
<dbReference type="InterPro" id="IPR027304">
    <property type="entry name" value="Trigger_fact/SurA_dom_sf"/>
</dbReference>
<evidence type="ECO:0000256" key="1">
    <source>
        <dbReference type="SAM" id="MobiDB-lite"/>
    </source>
</evidence>
<dbReference type="eggNOG" id="ENOG5033TFY">
    <property type="taxonomic scope" value="Bacteria"/>
</dbReference>
<accession>A0A1G9YRK9</accession>
<keyword evidence="3" id="KW-1185">Reference proteome</keyword>
<evidence type="ECO:0000313" key="3">
    <source>
        <dbReference type="Proteomes" id="UP000183376"/>
    </source>
</evidence>
<gene>
    <name evidence="2" type="ORF">SAMN04489726_5001</name>
</gene>
<dbReference type="STRING" id="211114.SAMN04489726_5001"/>
<reference evidence="2 3" key="1">
    <citation type="submission" date="2016-10" db="EMBL/GenBank/DDBJ databases">
        <authorList>
            <person name="de Groot N.N."/>
        </authorList>
    </citation>
    <scope>NUCLEOTIDE SEQUENCE [LARGE SCALE GENOMIC DNA]</scope>
    <source>
        <strain evidence="2 3">DSM 44149</strain>
    </source>
</reference>
<dbReference type="OrthoDB" id="5175106at2"/>
<sequence length="343" mass="36351">MLGQPLGPPVTPIVRRYDTVKAISRSSRLVAALAATTGLLLTGCSTGAGQPNAAAIIGDKVVSVAEVQHRLDAALAAQDPKYLRQQAQNRLDLGGRGLLSMMIRLELLERLAQREGIRVEDAEVDTAAAGVTEEAIQRGTHPAYDRQSVREVLRSELLAGAIGKKYANRTAVVADIVVTGERAEAMAKAKQMAKGPEASERLVKDEKAKGGQASSGERFTFSQASPKLAQSAVFATASDTVVVFPVADESGQMEQQTTPTAQWVAAYVHKRDTNATSAPAQTNAATQAALNRVLGLSMASLYADEIGMRVSPRYGVWDPAGKQLVPNSQEQAAVQLKAVVPRS</sequence>
<dbReference type="Proteomes" id="UP000183376">
    <property type="component" value="Chromosome I"/>
</dbReference>
<dbReference type="Gene3D" id="1.10.4030.10">
    <property type="entry name" value="Porin chaperone SurA, peptide-binding domain"/>
    <property type="match status" value="1"/>
</dbReference>
<dbReference type="EMBL" id="LT629701">
    <property type="protein sequence ID" value="SDN11712.1"/>
    <property type="molecule type" value="Genomic_DNA"/>
</dbReference>
<dbReference type="SUPFAM" id="SSF109998">
    <property type="entry name" value="Triger factor/SurA peptide-binding domain-like"/>
    <property type="match status" value="1"/>
</dbReference>